<evidence type="ECO:0000256" key="9">
    <source>
        <dbReference type="ARBA" id="ARBA00023306"/>
    </source>
</evidence>
<gene>
    <name evidence="14" type="primary">TERF1</name>
</gene>
<dbReference type="InterPro" id="IPR001005">
    <property type="entry name" value="SANT/Myb"/>
</dbReference>
<reference evidence="14" key="1">
    <citation type="submission" date="2025-08" db="UniProtKB">
        <authorList>
            <consortium name="RefSeq"/>
        </authorList>
    </citation>
    <scope>IDENTIFICATION</scope>
</reference>
<keyword evidence="8 10" id="KW-0539">Nucleus</keyword>
<proteinExistence type="predicted"/>
<dbReference type="InterPro" id="IPR009057">
    <property type="entry name" value="Homeodomain-like_sf"/>
</dbReference>
<dbReference type="PIRSF" id="PIRSF038016">
    <property type="entry name" value="Telomere_bd-1_Pin2"/>
    <property type="match status" value="1"/>
</dbReference>
<evidence type="ECO:0000256" key="3">
    <source>
        <dbReference type="ARBA" id="ARBA00022499"/>
    </source>
</evidence>
<dbReference type="Pfam" id="PF00249">
    <property type="entry name" value="Myb_DNA-binding"/>
    <property type="match status" value="1"/>
</dbReference>
<accession>A0ABM1KDB3</accession>
<dbReference type="Gene3D" id="1.10.10.60">
    <property type="entry name" value="Homeodomain-like"/>
    <property type="match status" value="1"/>
</dbReference>
<evidence type="ECO:0000256" key="1">
    <source>
        <dbReference type="ARBA" id="ARBA00004574"/>
    </source>
</evidence>
<dbReference type="Proteomes" id="UP000694871">
    <property type="component" value="Unplaced"/>
</dbReference>
<evidence type="ECO:0000256" key="5">
    <source>
        <dbReference type="ARBA" id="ARBA00022843"/>
    </source>
</evidence>
<comment type="function">
    <text evidence="10">Binds the telomeric double-stranded 5'-TTAGGG-3' repeat.</text>
</comment>
<evidence type="ECO:0000256" key="7">
    <source>
        <dbReference type="ARBA" id="ARBA00023125"/>
    </source>
</evidence>
<dbReference type="CDD" id="cd11660">
    <property type="entry name" value="SANT_TRF"/>
    <property type="match status" value="1"/>
</dbReference>
<feature type="domain" description="HTH myb-type" evidence="12">
    <location>
        <begin position="340"/>
        <end position="394"/>
    </location>
</feature>
<dbReference type="RefSeq" id="XP_015271700.1">
    <property type="nucleotide sequence ID" value="XM_015416214.1"/>
</dbReference>
<keyword evidence="7 10" id="KW-0238">DNA-binding</keyword>
<dbReference type="SUPFAM" id="SSF63600">
    <property type="entry name" value="Telomeric repeat binding factor (TRF) dimerisation domain"/>
    <property type="match status" value="1"/>
</dbReference>
<organism evidence="13 14">
    <name type="scientific">Gekko japonicus</name>
    <name type="common">Schlegel's Japanese gecko</name>
    <dbReference type="NCBI Taxonomy" id="146911"/>
    <lineage>
        <taxon>Eukaryota</taxon>
        <taxon>Metazoa</taxon>
        <taxon>Chordata</taxon>
        <taxon>Craniata</taxon>
        <taxon>Vertebrata</taxon>
        <taxon>Euteleostomi</taxon>
        <taxon>Lepidosauria</taxon>
        <taxon>Squamata</taxon>
        <taxon>Bifurcata</taxon>
        <taxon>Gekkota</taxon>
        <taxon>Gekkonidae</taxon>
        <taxon>Gekkoninae</taxon>
        <taxon>Gekko</taxon>
    </lineage>
</organism>
<dbReference type="Pfam" id="PF08558">
    <property type="entry name" value="TRF"/>
    <property type="match status" value="1"/>
</dbReference>
<evidence type="ECO:0000259" key="11">
    <source>
        <dbReference type="PROSITE" id="PS50090"/>
    </source>
</evidence>
<evidence type="ECO:0000256" key="6">
    <source>
        <dbReference type="ARBA" id="ARBA00022895"/>
    </source>
</evidence>
<evidence type="ECO:0000256" key="8">
    <source>
        <dbReference type="ARBA" id="ARBA00023242"/>
    </source>
</evidence>
<dbReference type="InterPro" id="IPR017357">
    <property type="entry name" value="TERF1/2"/>
</dbReference>
<keyword evidence="2" id="KW-0158">Chromosome</keyword>
<comment type="subcellular location">
    <subcellularLocation>
        <location evidence="1">Chromosome</location>
        <location evidence="1">Telomere</location>
    </subcellularLocation>
    <subcellularLocation>
        <location evidence="10">Nucleus</location>
    </subcellularLocation>
</comment>
<dbReference type="InterPro" id="IPR013867">
    <property type="entry name" value="Telomere_rpt-bd_fac_dimer_dom"/>
</dbReference>
<dbReference type="PANTHER" id="PTHR46734:SF1">
    <property type="entry name" value="TELOMERIC REPEAT-BINDING FACTOR 1"/>
    <property type="match status" value="1"/>
</dbReference>
<evidence type="ECO:0000313" key="13">
    <source>
        <dbReference type="Proteomes" id="UP000694871"/>
    </source>
</evidence>
<dbReference type="PROSITE" id="PS51294">
    <property type="entry name" value="HTH_MYB"/>
    <property type="match status" value="1"/>
</dbReference>
<keyword evidence="6 10" id="KW-0779">Telomere</keyword>
<sequence>MREGLLQEVLEFECRRASRLKMEGQAGLTDCGDASPPASPAAPDQQSPGSPVLLSEVEAVAAGWMLDFACRCLCRHFCEGNRRDFERSRDLLLTIIKGLCRIEAQQVKTICICQLLVCVAEGKSLDSHFGTDETISPLENALSAWTSLQKLQSIPDKLHEEIKHLIQIQAVAVHMEKGYFKEATEVLERLFPESISNEPLRMKLARITKQKDPYHQFLRHFSFNLLNEKIKYYISMLLNEESDNFLMKEAAKEAKTKKSEKITAVQCNSESEAAAEKLLECMQRSHKQSCSLTGQAFWNLEQIQHPNGTKITKRKTLQNKKVLQSTENIQEGDYCLPAGKKKQRWSFEEDKKLKDGVKKFGVGNWTQILQHYDFKNRTNVMLKDRWRTMVQLRIV</sequence>
<dbReference type="Gene3D" id="1.25.40.210">
    <property type="entry name" value="Telomere repeat-binding factor, dimerisation domain"/>
    <property type="match status" value="1"/>
</dbReference>
<keyword evidence="4" id="KW-0597">Phosphoprotein</keyword>
<keyword evidence="13" id="KW-1185">Reference proteome</keyword>
<dbReference type="InterPro" id="IPR036507">
    <property type="entry name" value="Telomere_rpt-bd_fac_dimer_sf"/>
</dbReference>
<dbReference type="PANTHER" id="PTHR46734">
    <property type="entry name" value="TELOMERIC REPEAT-BINDING FACTOR 1 TERF1"/>
    <property type="match status" value="1"/>
</dbReference>
<feature type="domain" description="Myb-like" evidence="11">
    <location>
        <begin position="337"/>
        <end position="390"/>
    </location>
</feature>
<protein>
    <recommendedName>
        <fullName evidence="10">Telomeric repeat-binding factor</fullName>
    </recommendedName>
</protein>
<dbReference type="InterPro" id="IPR017930">
    <property type="entry name" value="Myb_dom"/>
</dbReference>
<keyword evidence="3" id="KW-1017">Isopeptide bond</keyword>
<evidence type="ECO:0000259" key="12">
    <source>
        <dbReference type="PROSITE" id="PS51294"/>
    </source>
</evidence>
<dbReference type="PROSITE" id="PS50090">
    <property type="entry name" value="MYB_LIKE"/>
    <property type="match status" value="1"/>
</dbReference>
<evidence type="ECO:0000256" key="2">
    <source>
        <dbReference type="ARBA" id="ARBA00022454"/>
    </source>
</evidence>
<comment type="subunit">
    <text evidence="10">Homodimer.</text>
</comment>
<dbReference type="GeneID" id="107114650"/>
<keyword evidence="5" id="KW-0832">Ubl conjugation</keyword>
<name>A0ABM1KDB3_GEKJA</name>
<evidence type="ECO:0000256" key="4">
    <source>
        <dbReference type="ARBA" id="ARBA00022553"/>
    </source>
</evidence>
<dbReference type="SUPFAM" id="SSF46689">
    <property type="entry name" value="Homeodomain-like"/>
    <property type="match status" value="1"/>
</dbReference>
<evidence type="ECO:0000313" key="14">
    <source>
        <dbReference type="RefSeq" id="XP_015271700.1"/>
    </source>
</evidence>
<dbReference type="SMART" id="SM00717">
    <property type="entry name" value="SANT"/>
    <property type="match status" value="1"/>
</dbReference>
<keyword evidence="9 10" id="KW-0131">Cell cycle</keyword>
<evidence type="ECO:0000256" key="10">
    <source>
        <dbReference type="PIRNR" id="PIRNR038016"/>
    </source>
</evidence>
<dbReference type="InterPro" id="IPR052450">
    <property type="entry name" value="TRBD-Containing_Protein"/>
</dbReference>